<dbReference type="EMBL" id="QGNW01002272">
    <property type="protein sequence ID" value="RVW21726.1"/>
    <property type="molecule type" value="Genomic_DNA"/>
</dbReference>
<sequence length="323" mass="35936">MSTEMANVIASMACYLMCLQPLQLLEVDADFSSYGQAFSSVDTATIYMSESLSIPNKPHHADLTSLKNIFIFHFPNLVSFPQGGLPTPNLERLWIMNCQKLKSLSHRCAPSLNLLKICQLLYVQKLNRFQKGVCQLLYLNFQIAGIDKEEKPESFPDKWLLPSTLTIWGGPATSSSTSQNRGCPPSCRLKISKCPLLRKWCQRDKGKDWSKISHILCIVFEESDEAGRLRPLDGSTLLLSGRALSTKNEFWLNRPCKRCPDTPSDDFVSHSLKDQALDLFSGVMAESSSPYRRLSEIVGGDLSSLLSFRSAGDGTWAVTGCLG</sequence>
<protein>
    <submittedName>
        <fullName evidence="1">Uncharacterized protein</fullName>
    </submittedName>
</protein>
<organism evidence="1 2">
    <name type="scientific">Vitis vinifera</name>
    <name type="common">Grape</name>
    <dbReference type="NCBI Taxonomy" id="29760"/>
    <lineage>
        <taxon>Eukaryota</taxon>
        <taxon>Viridiplantae</taxon>
        <taxon>Streptophyta</taxon>
        <taxon>Embryophyta</taxon>
        <taxon>Tracheophyta</taxon>
        <taxon>Spermatophyta</taxon>
        <taxon>Magnoliopsida</taxon>
        <taxon>eudicotyledons</taxon>
        <taxon>Gunneridae</taxon>
        <taxon>Pentapetalae</taxon>
        <taxon>rosids</taxon>
        <taxon>Vitales</taxon>
        <taxon>Vitaceae</taxon>
        <taxon>Viteae</taxon>
        <taxon>Vitis</taxon>
    </lineage>
</organism>
<evidence type="ECO:0000313" key="1">
    <source>
        <dbReference type="EMBL" id="RVW21726.1"/>
    </source>
</evidence>
<gene>
    <name evidence="1" type="ORF">CK203_108213</name>
</gene>
<proteinExistence type="predicted"/>
<evidence type="ECO:0000313" key="2">
    <source>
        <dbReference type="Proteomes" id="UP000288805"/>
    </source>
</evidence>
<dbReference type="Proteomes" id="UP000288805">
    <property type="component" value="Unassembled WGS sequence"/>
</dbReference>
<comment type="caution">
    <text evidence="1">The sequence shown here is derived from an EMBL/GenBank/DDBJ whole genome shotgun (WGS) entry which is preliminary data.</text>
</comment>
<name>A0A438CEY0_VITVI</name>
<dbReference type="AlphaFoldDB" id="A0A438CEY0"/>
<accession>A0A438CEY0</accession>
<dbReference type="Gene3D" id="3.80.10.10">
    <property type="entry name" value="Ribonuclease Inhibitor"/>
    <property type="match status" value="1"/>
</dbReference>
<reference evidence="1 2" key="1">
    <citation type="journal article" date="2018" name="PLoS Genet.">
        <title>Population sequencing reveals clonal diversity and ancestral inbreeding in the grapevine cultivar Chardonnay.</title>
        <authorList>
            <person name="Roach M.J."/>
            <person name="Johnson D.L."/>
            <person name="Bohlmann J."/>
            <person name="van Vuuren H.J."/>
            <person name="Jones S.J."/>
            <person name="Pretorius I.S."/>
            <person name="Schmidt S.A."/>
            <person name="Borneman A.R."/>
        </authorList>
    </citation>
    <scope>NUCLEOTIDE SEQUENCE [LARGE SCALE GENOMIC DNA]</scope>
    <source>
        <strain evidence="2">cv. Chardonnay</strain>
        <tissue evidence="1">Leaf</tissue>
    </source>
</reference>
<dbReference type="InterPro" id="IPR032675">
    <property type="entry name" value="LRR_dom_sf"/>
</dbReference>